<comment type="catalytic activity">
    <reaction evidence="9">
        <text>4-amino-4-deoxychorismate = 4-aminobenzoate + pyruvate + H(+)</text>
        <dbReference type="Rhea" id="RHEA:16201"/>
        <dbReference type="ChEBI" id="CHEBI:15361"/>
        <dbReference type="ChEBI" id="CHEBI:15378"/>
        <dbReference type="ChEBI" id="CHEBI:17836"/>
        <dbReference type="ChEBI" id="CHEBI:58406"/>
        <dbReference type="EC" id="4.1.3.38"/>
    </reaction>
</comment>
<dbReference type="PANTHER" id="PTHR42743:SF2">
    <property type="entry name" value="AMINODEOXYCHORISMATE LYASE"/>
    <property type="match status" value="1"/>
</dbReference>
<sequence length="283" mass="30773">MTPDLPREVVALVNGGPPGTAILTSRALHYGDGVFRTLLRHEGRWLDFDRHYVKLVHDCRALELDPPHVGQLEAELEALGGGRAQPVVGKIILARAGGGRGYTPTTRQCDRILLRYPAPRFPASHWSEGVNAIRSTVMLAAQPRLAGVKHLNRLENVLAARGWPSGVQEALMCDAAGNLVCGTRSNLFWVEPGRLCTPKLAHCGVSGLMRARVLELARSLGLPVDSVEAPVERLRAAREAFITNSLIGLWPLRRFDDHDFGAPGTVSLRLQQGLAHPALLDSP</sequence>
<keyword evidence="5" id="KW-0289">Folate biosynthesis</keyword>
<protein>
    <recommendedName>
        <fullName evidence="11 12">Aminodeoxychorismate lyase</fullName>
        <ecNumber evidence="8 12">4.1.3.38</ecNumber>
    </recommendedName>
</protein>
<dbReference type="PANTHER" id="PTHR42743">
    <property type="entry name" value="AMINO-ACID AMINOTRANSFERASE"/>
    <property type="match status" value="1"/>
</dbReference>
<dbReference type="GO" id="GO:0030170">
    <property type="term" value="F:pyridoxal phosphate binding"/>
    <property type="evidence" value="ECO:0007669"/>
    <property type="project" value="InterPro"/>
</dbReference>
<keyword evidence="14" id="KW-1185">Reference proteome</keyword>
<dbReference type="EMBL" id="RJVO01000004">
    <property type="protein sequence ID" value="ROH89625.1"/>
    <property type="molecule type" value="Genomic_DNA"/>
</dbReference>
<comment type="cofactor">
    <cofactor evidence="1">
        <name>pyridoxal 5'-phosphate</name>
        <dbReference type="ChEBI" id="CHEBI:597326"/>
    </cofactor>
</comment>
<dbReference type="GO" id="GO:0046656">
    <property type="term" value="P:folic acid biosynthetic process"/>
    <property type="evidence" value="ECO:0007669"/>
    <property type="project" value="UniProtKB-KW"/>
</dbReference>
<dbReference type="InterPro" id="IPR043131">
    <property type="entry name" value="BCAT-like_N"/>
</dbReference>
<comment type="similarity">
    <text evidence="2">Belongs to the class-IV pyridoxal-phosphate-dependent aminotransferase family.</text>
</comment>
<evidence type="ECO:0000313" key="14">
    <source>
        <dbReference type="Proteomes" id="UP000282106"/>
    </source>
</evidence>
<evidence type="ECO:0000256" key="5">
    <source>
        <dbReference type="ARBA" id="ARBA00022909"/>
    </source>
</evidence>
<keyword evidence="4" id="KW-0663">Pyridoxal phosphate</keyword>
<evidence type="ECO:0000256" key="1">
    <source>
        <dbReference type="ARBA" id="ARBA00001933"/>
    </source>
</evidence>
<dbReference type="GO" id="GO:0005829">
    <property type="term" value="C:cytosol"/>
    <property type="evidence" value="ECO:0007669"/>
    <property type="project" value="TreeGrafter"/>
</dbReference>
<name>A0A3N0VA87_9GAMM</name>
<dbReference type="FunCoup" id="A0A3N0VA87">
    <property type="interactions" value="307"/>
</dbReference>
<evidence type="ECO:0000256" key="9">
    <source>
        <dbReference type="ARBA" id="ARBA00049529"/>
    </source>
</evidence>
<dbReference type="Gene3D" id="3.30.470.10">
    <property type="match status" value="1"/>
</dbReference>
<evidence type="ECO:0000256" key="11">
    <source>
        <dbReference type="ARBA" id="ARBA00069174"/>
    </source>
</evidence>
<dbReference type="InterPro" id="IPR050571">
    <property type="entry name" value="Class-IV_PLP-Dep_Aminotrnsfr"/>
</dbReference>
<evidence type="ECO:0000256" key="3">
    <source>
        <dbReference type="ARBA" id="ARBA00011738"/>
    </source>
</evidence>
<dbReference type="InterPro" id="IPR017824">
    <property type="entry name" value="Aminodeoxychorismate_lyase_IV"/>
</dbReference>
<comment type="caution">
    <text evidence="13">The sequence shown here is derived from an EMBL/GenBank/DDBJ whole genome shotgun (WGS) entry which is preliminary data.</text>
</comment>
<accession>A0A3N0VA87</accession>
<evidence type="ECO:0000256" key="4">
    <source>
        <dbReference type="ARBA" id="ARBA00022898"/>
    </source>
</evidence>
<dbReference type="Proteomes" id="UP000282106">
    <property type="component" value="Unassembled WGS sequence"/>
</dbReference>
<reference evidence="13 14" key="1">
    <citation type="submission" date="2018-10" db="EMBL/GenBank/DDBJ databases">
        <authorList>
            <person name="Chen W.-M."/>
        </authorList>
    </citation>
    <scope>NUCLEOTIDE SEQUENCE [LARGE SCALE GENOMIC DNA]</scope>
    <source>
        <strain evidence="13 14">THS-13</strain>
    </source>
</reference>
<evidence type="ECO:0000256" key="6">
    <source>
        <dbReference type="ARBA" id="ARBA00023239"/>
    </source>
</evidence>
<dbReference type="InterPro" id="IPR043132">
    <property type="entry name" value="BCAT-like_C"/>
</dbReference>
<evidence type="ECO:0000313" key="13">
    <source>
        <dbReference type="EMBL" id="ROH89625.1"/>
    </source>
</evidence>
<dbReference type="Pfam" id="PF01063">
    <property type="entry name" value="Aminotran_4"/>
    <property type="match status" value="1"/>
</dbReference>
<dbReference type="Gene3D" id="3.20.10.10">
    <property type="entry name" value="D-amino Acid Aminotransferase, subunit A, domain 2"/>
    <property type="match status" value="1"/>
</dbReference>
<evidence type="ECO:0000256" key="2">
    <source>
        <dbReference type="ARBA" id="ARBA00009320"/>
    </source>
</evidence>
<dbReference type="GO" id="GO:0008153">
    <property type="term" value="P:4-aminobenzoate biosynthetic process"/>
    <property type="evidence" value="ECO:0007669"/>
    <property type="project" value="UniProtKB-UniRule"/>
</dbReference>
<dbReference type="FunFam" id="3.20.10.10:FF:000002">
    <property type="entry name" value="D-alanine aminotransferase"/>
    <property type="match status" value="1"/>
</dbReference>
<organism evidence="13 14">
    <name type="scientific">Stagnimonas aquatica</name>
    <dbReference type="NCBI Taxonomy" id="2689987"/>
    <lineage>
        <taxon>Bacteria</taxon>
        <taxon>Pseudomonadati</taxon>
        <taxon>Pseudomonadota</taxon>
        <taxon>Gammaproteobacteria</taxon>
        <taxon>Nevskiales</taxon>
        <taxon>Nevskiaceae</taxon>
        <taxon>Stagnimonas</taxon>
    </lineage>
</organism>
<evidence type="ECO:0000256" key="7">
    <source>
        <dbReference type="ARBA" id="ARBA00035633"/>
    </source>
</evidence>
<dbReference type="NCBIfam" id="TIGR03461">
    <property type="entry name" value="pabC_Proteo"/>
    <property type="match status" value="1"/>
</dbReference>
<comment type="subunit">
    <text evidence="3">Homodimer.</text>
</comment>
<dbReference type="RefSeq" id="WP_123211922.1">
    <property type="nucleotide sequence ID" value="NZ_RJVO01000004.1"/>
</dbReference>
<evidence type="ECO:0000256" key="10">
    <source>
        <dbReference type="ARBA" id="ARBA00054027"/>
    </source>
</evidence>
<gene>
    <name evidence="13" type="primary">pabC</name>
    <name evidence="13" type="ORF">ED208_10895</name>
</gene>
<comment type="pathway">
    <text evidence="7">Cofactor biosynthesis; tetrahydrofolate biosynthesis; 4-aminobenzoate from chorismate: step 2/2.</text>
</comment>
<proteinExistence type="inferred from homology"/>
<dbReference type="InParanoid" id="A0A3N0VA87"/>
<evidence type="ECO:0000256" key="8">
    <source>
        <dbReference type="ARBA" id="ARBA00035676"/>
    </source>
</evidence>
<dbReference type="GO" id="GO:0008696">
    <property type="term" value="F:4-amino-4-deoxychorismate lyase activity"/>
    <property type="evidence" value="ECO:0007669"/>
    <property type="project" value="UniProtKB-UniRule"/>
</dbReference>
<dbReference type="InterPro" id="IPR001544">
    <property type="entry name" value="Aminotrans_IV"/>
</dbReference>
<dbReference type="AlphaFoldDB" id="A0A3N0VA87"/>
<evidence type="ECO:0000256" key="12">
    <source>
        <dbReference type="NCBIfam" id="TIGR03461"/>
    </source>
</evidence>
<dbReference type="EC" id="4.1.3.38" evidence="8 12"/>
<comment type="function">
    <text evidence="10">Involved in the biosynthesis of p-aminobenzoate (PABA), a precursor of tetrahydrofolate. Converts 4-amino-4-deoxychorismate into 4-aminobenzoate (PABA) and pyruvate.</text>
</comment>
<dbReference type="SUPFAM" id="SSF56752">
    <property type="entry name" value="D-aminoacid aminotransferase-like PLP-dependent enzymes"/>
    <property type="match status" value="1"/>
</dbReference>
<dbReference type="InterPro" id="IPR036038">
    <property type="entry name" value="Aminotransferase-like"/>
</dbReference>
<keyword evidence="6 13" id="KW-0456">Lyase</keyword>